<gene>
    <name evidence="2" type="ORF">ENU20_03845</name>
</gene>
<protein>
    <submittedName>
        <fullName evidence="2">Uncharacterized protein</fullName>
    </submittedName>
</protein>
<feature type="transmembrane region" description="Helical" evidence="1">
    <location>
        <begin position="354"/>
        <end position="377"/>
    </location>
</feature>
<feature type="transmembrane region" description="Helical" evidence="1">
    <location>
        <begin position="321"/>
        <end position="342"/>
    </location>
</feature>
<reference evidence="2" key="1">
    <citation type="journal article" date="2020" name="mSystems">
        <title>Genome- and Community-Level Interaction Insights into Carbon Utilization and Element Cycling Functions of Hydrothermarchaeota in Hydrothermal Sediment.</title>
        <authorList>
            <person name="Zhou Z."/>
            <person name="Liu Y."/>
            <person name="Xu W."/>
            <person name="Pan J."/>
            <person name="Luo Z.H."/>
            <person name="Li M."/>
        </authorList>
    </citation>
    <scope>NUCLEOTIDE SEQUENCE [LARGE SCALE GENOMIC DNA]</scope>
    <source>
        <strain evidence="2">SpSt-648</strain>
    </source>
</reference>
<dbReference type="EMBL" id="DTBP01000025">
    <property type="protein sequence ID" value="HGQ74191.1"/>
    <property type="molecule type" value="Genomic_DNA"/>
</dbReference>
<keyword evidence="1" id="KW-0472">Membrane</keyword>
<feature type="transmembrane region" description="Helical" evidence="1">
    <location>
        <begin position="283"/>
        <end position="301"/>
    </location>
</feature>
<dbReference type="AlphaFoldDB" id="A0A7C4NNE6"/>
<feature type="transmembrane region" description="Helical" evidence="1">
    <location>
        <begin position="383"/>
        <end position="411"/>
    </location>
</feature>
<keyword evidence="1" id="KW-0812">Transmembrane</keyword>
<proteinExistence type="predicted"/>
<comment type="caution">
    <text evidence="2">The sequence shown here is derived from an EMBL/GenBank/DDBJ whole genome shotgun (WGS) entry which is preliminary data.</text>
</comment>
<feature type="transmembrane region" description="Helical" evidence="1">
    <location>
        <begin position="253"/>
        <end position="276"/>
    </location>
</feature>
<sequence length="427" mass="47371">MNSSKIMCKTVSLILVILLLHVFINNVDNCNAQYFEDMGRGKLSQLLVERLRDKGLDYPVNSPEEIAVLPGYPNSVLEVYRLPGYSDPPIYALRSIKVYGKTIASYRQQTSRMSLGEAISRAIGDYRNYALDLFYTQIQLLSVGTPPGFYDTIKPSGLKTLHIPEPGLVRGVIKPEILLIVVGLTDGMNIDKPLYIYYIGFETTGYTFDNIPVKVTVVASVVIDEQKAIYEDLMGIMGLCFYYYVGAETPVTIAWPATTVYGFIGILASLFVFFITIDETGKYYMVTFLLFILQIILYILVNVLAGIEPGRVHLSALNTGSWLIVIFVLWIPAYILATYKYYTAPEVEPTTSVVAALVEGVSLAVFVTLLATMSIFYERVVGGAIALGGLGGFIMLITFLSFVDLAVGYLLGKLWANMRRIGGLYSY</sequence>
<organism evidence="2">
    <name type="scientific">Staphylothermus marinus</name>
    <dbReference type="NCBI Taxonomy" id="2280"/>
    <lineage>
        <taxon>Archaea</taxon>
        <taxon>Thermoproteota</taxon>
        <taxon>Thermoprotei</taxon>
        <taxon>Desulfurococcales</taxon>
        <taxon>Desulfurococcaceae</taxon>
        <taxon>Staphylothermus</taxon>
    </lineage>
</organism>
<accession>A0A7C4NNE6</accession>
<keyword evidence="1" id="KW-1133">Transmembrane helix</keyword>
<name>A0A7C4NNE6_STAMA</name>
<evidence type="ECO:0000256" key="1">
    <source>
        <dbReference type="SAM" id="Phobius"/>
    </source>
</evidence>
<evidence type="ECO:0000313" key="2">
    <source>
        <dbReference type="EMBL" id="HGQ74191.1"/>
    </source>
</evidence>